<dbReference type="eggNOG" id="ENOG502S63B">
    <property type="taxonomic scope" value="Eukaryota"/>
</dbReference>
<keyword evidence="3" id="KW-1185">Reference proteome</keyword>
<dbReference type="Gene3D" id="2.60.40.790">
    <property type="match status" value="1"/>
</dbReference>
<dbReference type="InterPro" id="IPR007052">
    <property type="entry name" value="CS_dom"/>
</dbReference>
<evidence type="ECO:0000313" key="2">
    <source>
        <dbReference type="EnsemblProtists" id="PYU1_T011331"/>
    </source>
</evidence>
<dbReference type="InParanoid" id="K3X282"/>
<dbReference type="VEuPathDB" id="FungiDB:PYU1_G011306"/>
<dbReference type="PANTHER" id="PTHR13164:SF6">
    <property type="entry name" value="CS DOMAIN-CONTAINING PROTEIN"/>
    <property type="match status" value="1"/>
</dbReference>
<dbReference type="InterPro" id="IPR008978">
    <property type="entry name" value="HSP20-like_chaperone"/>
</dbReference>
<organism evidence="2 3">
    <name type="scientific">Globisporangium ultimum (strain ATCC 200006 / CBS 805.95 / DAOM BR144)</name>
    <name type="common">Pythium ultimum</name>
    <dbReference type="NCBI Taxonomy" id="431595"/>
    <lineage>
        <taxon>Eukaryota</taxon>
        <taxon>Sar</taxon>
        <taxon>Stramenopiles</taxon>
        <taxon>Oomycota</taxon>
        <taxon>Peronosporomycetes</taxon>
        <taxon>Pythiales</taxon>
        <taxon>Pythiaceae</taxon>
        <taxon>Globisporangium</taxon>
    </lineage>
</organism>
<name>K3X282_GLOUD</name>
<dbReference type="EnsemblProtists" id="PYU1_T011331">
    <property type="protein sequence ID" value="PYU1_T011331"/>
    <property type="gene ID" value="PYU1_G011306"/>
</dbReference>
<reference evidence="2" key="3">
    <citation type="submission" date="2015-02" db="UniProtKB">
        <authorList>
            <consortium name="EnsemblProtists"/>
        </authorList>
    </citation>
    <scope>IDENTIFICATION</scope>
    <source>
        <strain evidence="2">DAOM BR144</strain>
    </source>
</reference>
<evidence type="ECO:0000259" key="1">
    <source>
        <dbReference type="PROSITE" id="PS51203"/>
    </source>
</evidence>
<dbReference type="PANTHER" id="PTHR13164">
    <property type="entry name" value="CALICYLIN BINDING PROTEIN"/>
    <property type="match status" value="1"/>
</dbReference>
<feature type="domain" description="CS" evidence="1">
    <location>
        <begin position="67"/>
        <end position="157"/>
    </location>
</feature>
<dbReference type="PROSITE" id="PS51203">
    <property type="entry name" value="CS"/>
    <property type="match status" value="1"/>
</dbReference>
<proteinExistence type="predicted"/>
<dbReference type="OMA" id="NIVLEWA"/>
<sequence>MASPGQDDGDAAASSALHTNIKTKGQNSYYYAHKKRDDVEIHEWDGNAAPRLLKTQQINADDVEVVEVITNYAWADGKKKVSVYITLAGIGAHPEEYTVVDWSASTLSLKIKQYQGKTRVLVLKLYESISDVQTKRKENQLVLQLTKANELRWHSLKKDS</sequence>
<protein>
    <recommendedName>
        <fullName evidence="1">CS domain-containing protein</fullName>
    </recommendedName>
</protein>
<accession>K3X282</accession>
<reference evidence="3" key="2">
    <citation type="submission" date="2010-04" db="EMBL/GenBank/DDBJ databases">
        <authorList>
            <person name="Buell R."/>
            <person name="Hamilton J."/>
            <person name="Hostetler J."/>
        </authorList>
    </citation>
    <scope>NUCLEOTIDE SEQUENCE [LARGE SCALE GENOMIC DNA]</scope>
    <source>
        <strain evidence="3">DAOM:BR144</strain>
    </source>
</reference>
<dbReference type="HOGENOM" id="CLU_1630323_0_0_1"/>
<evidence type="ECO:0000313" key="3">
    <source>
        <dbReference type="Proteomes" id="UP000019132"/>
    </source>
</evidence>
<dbReference type="EMBL" id="GL376562">
    <property type="status" value="NOT_ANNOTATED_CDS"/>
    <property type="molecule type" value="Genomic_DNA"/>
</dbReference>
<dbReference type="InterPro" id="IPR052289">
    <property type="entry name" value="Calcyclin-binding_UBL-bridge"/>
</dbReference>
<dbReference type="SUPFAM" id="SSF49764">
    <property type="entry name" value="HSP20-like chaperones"/>
    <property type="match status" value="1"/>
</dbReference>
<dbReference type="GO" id="GO:0005634">
    <property type="term" value="C:nucleus"/>
    <property type="evidence" value="ECO:0007669"/>
    <property type="project" value="TreeGrafter"/>
</dbReference>
<dbReference type="AlphaFoldDB" id="K3X282"/>
<dbReference type="Proteomes" id="UP000019132">
    <property type="component" value="Unassembled WGS sequence"/>
</dbReference>
<reference evidence="3" key="1">
    <citation type="journal article" date="2010" name="Genome Biol.">
        <title>Genome sequence of the necrotrophic plant pathogen Pythium ultimum reveals original pathogenicity mechanisms and effector repertoire.</title>
        <authorList>
            <person name="Levesque C.A."/>
            <person name="Brouwer H."/>
            <person name="Cano L."/>
            <person name="Hamilton J.P."/>
            <person name="Holt C."/>
            <person name="Huitema E."/>
            <person name="Raffaele S."/>
            <person name="Robideau G.P."/>
            <person name="Thines M."/>
            <person name="Win J."/>
            <person name="Zerillo M.M."/>
            <person name="Beakes G.W."/>
            <person name="Boore J.L."/>
            <person name="Busam D."/>
            <person name="Dumas B."/>
            <person name="Ferriera S."/>
            <person name="Fuerstenberg S.I."/>
            <person name="Gachon C.M."/>
            <person name="Gaulin E."/>
            <person name="Govers F."/>
            <person name="Grenville-Briggs L."/>
            <person name="Horner N."/>
            <person name="Hostetler J."/>
            <person name="Jiang R.H."/>
            <person name="Johnson J."/>
            <person name="Krajaejun T."/>
            <person name="Lin H."/>
            <person name="Meijer H.J."/>
            <person name="Moore B."/>
            <person name="Morris P."/>
            <person name="Phuntmart V."/>
            <person name="Puiu D."/>
            <person name="Shetty J."/>
            <person name="Stajich J.E."/>
            <person name="Tripathy S."/>
            <person name="Wawra S."/>
            <person name="van West P."/>
            <person name="Whitty B.R."/>
            <person name="Coutinho P.M."/>
            <person name="Henrissat B."/>
            <person name="Martin F."/>
            <person name="Thomas P.D."/>
            <person name="Tyler B.M."/>
            <person name="De Vries R.P."/>
            <person name="Kamoun S."/>
            <person name="Yandell M."/>
            <person name="Tisserat N."/>
            <person name="Buell C.R."/>
        </authorList>
    </citation>
    <scope>NUCLEOTIDE SEQUENCE</scope>
    <source>
        <strain evidence="3">DAOM:BR144</strain>
    </source>
</reference>